<accession>A0AC61QW99</accession>
<protein>
    <submittedName>
        <fullName evidence="1">Uncharacterized protein</fullName>
    </submittedName>
</protein>
<comment type="caution">
    <text evidence="1">The sequence shown here is derived from an EMBL/GenBank/DDBJ whole genome shotgun (WGS) entry which is preliminary data.</text>
</comment>
<dbReference type="Proteomes" id="UP000307720">
    <property type="component" value="Unassembled WGS sequence"/>
</dbReference>
<dbReference type="EMBL" id="SRZB01000041">
    <property type="protein sequence ID" value="TGX97001.1"/>
    <property type="molecule type" value="Genomic_DNA"/>
</dbReference>
<evidence type="ECO:0000313" key="1">
    <source>
        <dbReference type="EMBL" id="TGX97001.1"/>
    </source>
</evidence>
<sequence>MEQIIREKIKEIQETDINFGIFSPRIGDMSPRDKIKELEGQLKKVREDKATQRENLNALRDERRKFKGMLDELKELENLAKEKGEHL</sequence>
<reference evidence="1" key="1">
    <citation type="submission" date="2019-04" db="EMBL/GenBank/DDBJ databases">
        <title>Microbes associate with the intestines of laboratory mice.</title>
        <authorList>
            <person name="Navarre W."/>
            <person name="Wong E."/>
            <person name="Huang K."/>
            <person name="Tropini C."/>
            <person name="Ng K."/>
            <person name="Yu B."/>
        </authorList>
    </citation>
    <scope>NUCLEOTIDE SEQUENCE</scope>
    <source>
        <strain evidence="1">NM72_1-8</strain>
    </source>
</reference>
<name>A0AC61QW99_9FIRM</name>
<gene>
    <name evidence="1" type="ORF">E5357_14195</name>
</gene>
<evidence type="ECO:0000313" key="2">
    <source>
        <dbReference type="Proteomes" id="UP000307720"/>
    </source>
</evidence>
<proteinExistence type="predicted"/>
<organism evidence="1 2">
    <name type="scientific">Hominisplanchenecus murintestinalis</name>
    <dbReference type="NCBI Taxonomy" id="2941517"/>
    <lineage>
        <taxon>Bacteria</taxon>
        <taxon>Bacillati</taxon>
        <taxon>Bacillota</taxon>
        <taxon>Clostridia</taxon>
        <taxon>Lachnospirales</taxon>
        <taxon>Lachnospiraceae</taxon>
        <taxon>Hominisplanchenecus</taxon>
    </lineage>
</organism>
<keyword evidence="2" id="KW-1185">Reference proteome</keyword>